<keyword evidence="2" id="KW-1185">Reference proteome</keyword>
<name>A0A8J6A3X9_GALPY</name>
<reference evidence="1" key="1">
    <citation type="journal article" date="2021" name="Evol. Appl.">
        <title>The genome of the Pyrenean desman and the effects of bottlenecks and inbreeding on the genomic landscape of an endangered species.</title>
        <authorList>
            <person name="Escoda L."/>
            <person name="Castresana J."/>
        </authorList>
    </citation>
    <scope>NUCLEOTIDE SEQUENCE</scope>
    <source>
        <strain evidence="1">IBE-C5619</strain>
    </source>
</reference>
<accession>A0A8J6A3X9</accession>
<dbReference type="Proteomes" id="UP000700334">
    <property type="component" value="Unassembled WGS sequence"/>
</dbReference>
<proteinExistence type="predicted"/>
<dbReference type="Gene3D" id="3.30.70.330">
    <property type="match status" value="1"/>
</dbReference>
<dbReference type="AlphaFoldDB" id="A0A8J6A3X9"/>
<protein>
    <submittedName>
        <fullName evidence="1">CUGBP Elav-like family member 2</fullName>
    </submittedName>
</protein>
<feature type="non-terminal residue" evidence="1">
    <location>
        <position position="343"/>
    </location>
</feature>
<gene>
    <name evidence="1" type="ORF">J0S82_012069</name>
</gene>
<evidence type="ECO:0000313" key="2">
    <source>
        <dbReference type="Proteomes" id="UP000700334"/>
    </source>
</evidence>
<evidence type="ECO:0000313" key="1">
    <source>
        <dbReference type="EMBL" id="KAG8511842.1"/>
    </source>
</evidence>
<comment type="caution">
    <text evidence="1">The sequence shown here is derived from an EMBL/GenBank/DDBJ whole genome shotgun (WGS) entry which is preliminary data.</text>
</comment>
<dbReference type="InterPro" id="IPR012677">
    <property type="entry name" value="Nucleotide-bd_a/b_plait_sf"/>
</dbReference>
<dbReference type="OrthoDB" id="8300614at2759"/>
<dbReference type="EMBL" id="JAGFMF010011818">
    <property type="protein sequence ID" value="KAG8511842.1"/>
    <property type="molecule type" value="Genomic_DNA"/>
</dbReference>
<feature type="non-terminal residue" evidence="1">
    <location>
        <position position="1"/>
    </location>
</feature>
<organism evidence="1 2">
    <name type="scientific">Galemys pyrenaicus</name>
    <name type="common">Iberian desman</name>
    <name type="synonym">Pyrenean desman</name>
    <dbReference type="NCBI Taxonomy" id="202257"/>
    <lineage>
        <taxon>Eukaryota</taxon>
        <taxon>Metazoa</taxon>
        <taxon>Chordata</taxon>
        <taxon>Craniata</taxon>
        <taxon>Vertebrata</taxon>
        <taxon>Euteleostomi</taxon>
        <taxon>Mammalia</taxon>
        <taxon>Eutheria</taxon>
        <taxon>Laurasiatheria</taxon>
        <taxon>Eulipotyphla</taxon>
        <taxon>Talpidae</taxon>
        <taxon>Galemys</taxon>
    </lineage>
</organism>
<sequence>NQMSAGQIPWSSSEKEQKELFELSLMELSTTSVYSGNQFQSRGCYFVKFYTRNAALEAQNALHNIKTLSGMHHSIQMKPGNGTEHKAKDHGGLLFTHLEGQRAKASAVAPAADAAAYPATWRVFCSRPQPLAAWLHSAVCIKWRQECFAVTECGNVGSSCSSSPEISHYHQCKSSTLTALWEPFTSPLHYWCSHYNSLTSLGILEGVPTSTVNSRATLSGGFGALGLMNSMAGPRDPSPRCIQGSAVCSNSTTTIHTVYVARACSSRVLQAAKTFIYHFPQEFRYHAILPGFMLIGDVNPAKVFINKLTNLSQLSYKCFGVLATTIQCLLELRSRLCMAFFGL</sequence>